<reference evidence="3 4" key="1">
    <citation type="submission" date="2014-09" db="EMBL/GenBank/DDBJ databases">
        <authorList>
            <person name="McGinnis J.M."/>
            <person name="Wolfgang W.J."/>
        </authorList>
    </citation>
    <scope>NUCLEOTIDE SEQUENCE [LARGE SCALE GENOMIC DNA]</scope>
    <source>
        <strain evidence="3 4">5503</strain>
    </source>
</reference>
<dbReference type="InterPro" id="IPR022472">
    <property type="entry name" value="VPLPA-CTERM"/>
</dbReference>
<keyword evidence="2" id="KW-0732">Signal</keyword>
<reference evidence="3 4" key="2">
    <citation type="submission" date="2014-10" db="EMBL/GenBank/DDBJ databases">
        <title>Paracoccus sanguinis sp. nov., isolated from clinical specimens of New York State patients.</title>
        <authorList>
            <person name="Mingle L.A."/>
            <person name="Cole J.A."/>
            <person name="Lapierre P."/>
            <person name="Musser K.A."/>
        </authorList>
    </citation>
    <scope>NUCLEOTIDE SEQUENCE [LARGE SCALE GENOMIC DNA]</scope>
    <source>
        <strain evidence="3 4">5503</strain>
    </source>
</reference>
<dbReference type="RefSeq" id="WP_036709686.1">
    <property type="nucleotide sequence ID" value="NZ_JRKQ01000045.1"/>
</dbReference>
<name>A0A099GHW8_9RHOB</name>
<protein>
    <recommendedName>
        <fullName evidence="5">VPLPA-CTERM protein sorting domain-containing protein</fullName>
    </recommendedName>
</protein>
<accession>A0A099GHW8</accession>
<keyword evidence="1" id="KW-0812">Transmembrane</keyword>
<evidence type="ECO:0008006" key="5">
    <source>
        <dbReference type="Google" id="ProtNLM"/>
    </source>
</evidence>
<dbReference type="AlphaFoldDB" id="A0A099GHW8"/>
<organism evidence="3 4">
    <name type="scientific">Paracoccus sanguinis</name>
    <dbReference type="NCBI Taxonomy" id="1545044"/>
    <lineage>
        <taxon>Bacteria</taxon>
        <taxon>Pseudomonadati</taxon>
        <taxon>Pseudomonadota</taxon>
        <taxon>Alphaproteobacteria</taxon>
        <taxon>Rhodobacterales</taxon>
        <taxon>Paracoccaceae</taxon>
        <taxon>Paracoccus</taxon>
    </lineage>
</organism>
<dbReference type="Proteomes" id="UP000029858">
    <property type="component" value="Unassembled WGS sequence"/>
</dbReference>
<evidence type="ECO:0000313" key="3">
    <source>
        <dbReference type="EMBL" id="KGJ22157.1"/>
    </source>
</evidence>
<keyword evidence="1" id="KW-0472">Membrane</keyword>
<sequence>MKIRILTAALLGALLATGTASAATCTVTGKKSTTYTVEMSGASACFSGNDTNTIDSTTELFGKTGWILADKNDDATSGDQNLIFADDPFIGPVNDTTRGEWAIANPDNYSSVFMTLKAGNSFAAFLLDAATFMTGNWSSSRNLSHASIYYWGEPNPAPVPLPASGLLLLAGLGGLVAAHRRKS</sequence>
<dbReference type="EMBL" id="JRKQ01000045">
    <property type="protein sequence ID" value="KGJ22157.1"/>
    <property type="molecule type" value="Genomic_DNA"/>
</dbReference>
<keyword evidence="1" id="KW-1133">Transmembrane helix</keyword>
<feature type="transmembrane region" description="Helical" evidence="1">
    <location>
        <begin position="159"/>
        <end position="178"/>
    </location>
</feature>
<comment type="caution">
    <text evidence="3">The sequence shown here is derived from an EMBL/GenBank/DDBJ whole genome shotgun (WGS) entry which is preliminary data.</text>
</comment>
<feature type="chain" id="PRO_5001946895" description="VPLPA-CTERM protein sorting domain-containing protein" evidence="2">
    <location>
        <begin position="23"/>
        <end position="183"/>
    </location>
</feature>
<proteinExistence type="predicted"/>
<dbReference type="NCBIfam" id="TIGR03370">
    <property type="entry name" value="VPLPA-CTERM"/>
    <property type="match status" value="1"/>
</dbReference>
<evidence type="ECO:0000256" key="2">
    <source>
        <dbReference type="SAM" id="SignalP"/>
    </source>
</evidence>
<evidence type="ECO:0000256" key="1">
    <source>
        <dbReference type="SAM" id="Phobius"/>
    </source>
</evidence>
<evidence type="ECO:0000313" key="4">
    <source>
        <dbReference type="Proteomes" id="UP000029858"/>
    </source>
</evidence>
<gene>
    <name evidence="3" type="ORF">IX56_09750</name>
</gene>
<feature type="signal peptide" evidence="2">
    <location>
        <begin position="1"/>
        <end position="22"/>
    </location>
</feature>